<evidence type="ECO:0000256" key="3">
    <source>
        <dbReference type="ARBA" id="ARBA00022807"/>
    </source>
</evidence>
<dbReference type="RefSeq" id="XP_062726634.1">
    <property type="nucleotide sequence ID" value="XM_062868446.1"/>
</dbReference>
<dbReference type="Gene3D" id="3.90.70.10">
    <property type="entry name" value="Cysteine proteinases"/>
    <property type="match status" value="1"/>
</dbReference>
<evidence type="ECO:0000256" key="1">
    <source>
        <dbReference type="ARBA" id="ARBA00022670"/>
    </source>
</evidence>
<dbReference type="SUPFAM" id="SSF54001">
    <property type="entry name" value="Cysteine proteinases"/>
    <property type="match status" value="1"/>
</dbReference>
<dbReference type="Pfam" id="PF03051">
    <property type="entry name" value="Peptidase_C1_2"/>
    <property type="match status" value="1"/>
</dbReference>
<dbReference type="GO" id="GO:0005737">
    <property type="term" value="C:cytoplasm"/>
    <property type="evidence" value="ECO:0007669"/>
    <property type="project" value="TreeGrafter"/>
</dbReference>
<reference evidence="4" key="2">
    <citation type="submission" date="2023-06" db="EMBL/GenBank/DDBJ databases">
        <authorList>
            <consortium name="Lawrence Berkeley National Laboratory"/>
            <person name="Mondo S.J."/>
            <person name="Hensen N."/>
            <person name="Bonometti L."/>
            <person name="Westerberg I."/>
            <person name="Brannstrom I.O."/>
            <person name="Guillou S."/>
            <person name="Cros-Aarteil S."/>
            <person name="Calhoun S."/>
            <person name="Haridas S."/>
            <person name="Kuo A."/>
            <person name="Pangilinan J."/>
            <person name="Riley R."/>
            <person name="Labutti K."/>
            <person name="Andreopoulos B."/>
            <person name="Lipzen A."/>
            <person name="Chen C."/>
            <person name="Yanf M."/>
            <person name="Daum C."/>
            <person name="Ng V."/>
            <person name="Clum A."/>
            <person name="Steindorff A."/>
            <person name="Ohm R."/>
            <person name="Martin F."/>
            <person name="Silar P."/>
            <person name="Natvig D."/>
            <person name="Lalanne C."/>
            <person name="Gautier V."/>
            <person name="Ament-Velasquez S.L."/>
            <person name="Kruys A."/>
            <person name="Hutchinson M.I."/>
            <person name="Powell A.J."/>
            <person name="Barry K."/>
            <person name="Miller A.N."/>
            <person name="Grigoriev I.V."/>
            <person name="Debuchy R."/>
            <person name="Gladieux P."/>
            <person name="Thoren M.H."/>
            <person name="Johannesson H."/>
        </authorList>
    </citation>
    <scope>NUCLEOTIDE SEQUENCE</scope>
    <source>
        <strain evidence="4">CBS 333.67</strain>
    </source>
</reference>
<dbReference type="GO" id="GO:0006508">
    <property type="term" value="P:proteolysis"/>
    <property type="evidence" value="ECO:0007669"/>
    <property type="project" value="UniProtKB-KW"/>
</dbReference>
<proteinExistence type="predicted"/>
<name>A0AAJ0H2X5_9PEZI</name>
<dbReference type="InterPro" id="IPR004134">
    <property type="entry name" value="Peptidase_C1B"/>
</dbReference>
<evidence type="ECO:0000313" key="5">
    <source>
        <dbReference type="Proteomes" id="UP001273166"/>
    </source>
</evidence>
<reference evidence="4" key="1">
    <citation type="journal article" date="2023" name="Mol. Phylogenet. Evol.">
        <title>Genome-scale phylogeny and comparative genomics of the fungal order Sordariales.</title>
        <authorList>
            <person name="Hensen N."/>
            <person name="Bonometti L."/>
            <person name="Westerberg I."/>
            <person name="Brannstrom I.O."/>
            <person name="Guillou S."/>
            <person name="Cros-Aarteil S."/>
            <person name="Calhoun S."/>
            <person name="Haridas S."/>
            <person name="Kuo A."/>
            <person name="Mondo S."/>
            <person name="Pangilinan J."/>
            <person name="Riley R."/>
            <person name="LaButti K."/>
            <person name="Andreopoulos B."/>
            <person name="Lipzen A."/>
            <person name="Chen C."/>
            <person name="Yan M."/>
            <person name="Daum C."/>
            <person name="Ng V."/>
            <person name="Clum A."/>
            <person name="Steindorff A."/>
            <person name="Ohm R.A."/>
            <person name="Martin F."/>
            <person name="Silar P."/>
            <person name="Natvig D.O."/>
            <person name="Lalanne C."/>
            <person name="Gautier V."/>
            <person name="Ament-Velasquez S.L."/>
            <person name="Kruys A."/>
            <person name="Hutchinson M.I."/>
            <person name="Powell A.J."/>
            <person name="Barry K."/>
            <person name="Miller A.N."/>
            <person name="Grigoriev I.V."/>
            <person name="Debuchy R."/>
            <person name="Gladieux P."/>
            <person name="Hiltunen Thoren M."/>
            <person name="Johannesson H."/>
        </authorList>
    </citation>
    <scope>NUCLEOTIDE SEQUENCE</scope>
    <source>
        <strain evidence="4">CBS 333.67</strain>
    </source>
</reference>
<keyword evidence="2 4" id="KW-0378">Hydrolase</keyword>
<keyword evidence="5" id="KW-1185">Reference proteome</keyword>
<dbReference type="GeneID" id="87887275"/>
<evidence type="ECO:0000313" key="4">
    <source>
        <dbReference type="EMBL" id="KAK3310854.1"/>
    </source>
</evidence>
<keyword evidence="1" id="KW-0645">Protease</keyword>
<comment type="caution">
    <text evidence="4">The sequence shown here is derived from an EMBL/GenBank/DDBJ whole genome shotgun (WGS) entry which is preliminary data.</text>
</comment>
<evidence type="ECO:0000256" key="2">
    <source>
        <dbReference type="ARBA" id="ARBA00022801"/>
    </source>
</evidence>
<dbReference type="GO" id="GO:0043418">
    <property type="term" value="P:homocysteine catabolic process"/>
    <property type="evidence" value="ECO:0007669"/>
    <property type="project" value="TreeGrafter"/>
</dbReference>
<dbReference type="InterPro" id="IPR038765">
    <property type="entry name" value="Papain-like_cys_pep_sf"/>
</dbReference>
<dbReference type="GO" id="GO:0070005">
    <property type="term" value="F:cysteine-type aminopeptidase activity"/>
    <property type="evidence" value="ECO:0007669"/>
    <property type="project" value="InterPro"/>
</dbReference>
<dbReference type="GO" id="GO:0009636">
    <property type="term" value="P:response to toxic substance"/>
    <property type="evidence" value="ECO:0007669"/>
    <property type="project" value="TreeGrafter"/>
</dbReference>
<dbReference type="EMBL" id="JAUDZG010000001">
    <property type="protein sequence ID" value="KAK3310854.1"/>
    <property type="molecule type" value="Genomic_DNA"/>
</dbReference>
<organism evidence="4 5">
    <name type="scientific">Chaetomium strumarium</name>
    <dbReference type="NCBI Taxonomy" id="1170767"/>
    <lineage>
        <taxon>Eukaryota</taxon>
        <taxon>Fungi</taxon>
        <taxon>Dikarya</taxon>
        <taxon>Ascomycota</taxon>
        <taxon>Pezizomycotina</taxon>
        <taxon>Sordariomycetes</taxon>
        <taxon>Sordariomycetidae</taxon>
        <taxon>Sordariales</taxon>
        <taxon>Chaetomiaceae</taxon>
        <taxon>Chaetomium</taxon>
    </lineage>
</organism>
<gene>
    <name evidence="4" type="ORF">B0T15DRAFT_519680</name>
</gene>
<dbReference type="Proteomes" id="UP001273166">
    <property type="component" value="Unassembled WGS sequence"/>
</dbReference>
<accession>A0AAJ0H2X5</accession>
<dbReference type="PANTHER" id="PTHR10363">
    <property type="entry name" value="BLEOMYCIN HYDROLASE"/>
    <property type="match status" value="1"/>
</dbReference>
<sequence length="59" mass="6991">MQKYGLESFELSQSYLFYWDKLEKNNWFLEQIISTADMDIDSRLVQTLLREPLSDGGQV</sequence>
<dbReference type="PANTHER" id="PTHR10363:SF2">
    <property type="entry name" value="BLEOMYCIN HYDROLASE"/>
    <property type="match status" value="1"/>
</dbReference>
<dbReference type="AlphaFoldDB" id="A0AAJ0H2X5"/>
<protein>
    <submittedName>
        <fullName evidence="4">Peptidase C1B, bleomycin hydrolase</fullName>
    </submittedName>
</protein>
<keyword evidence="3" id="KW-0788">Thiol protease</keyword>